<keyword evidence="6" id="KW-0411">Iron-sulfur</keyword>
<evidence type="ECO:0000256" key="2">
    <source>
        <dbReference type="ARBA" id="ARBA00022485"/>
    </source>
</evidence>
<evidence type="ECO:0000256" key="3">
    <source>
        <dbReference type="ARBA" id="ARBA00022723"/>
    </source>
</evidence>
<keyword evidence="3" id="KW-0479">Metal-binding</keyword>
<dbReference type="Proteomes" id="UP000184052">
    <property type="component" value="Unassembled WGS sequence"/>
</dbReference>
<dbReference type="Pfam" id="PF12837">
    <property type="entry name" value="Fer4_6"/>
    <property type="match status" value="1"/>
</dbReference>
<evidence type="ECO:0000256" key="6">
    <source>
        <dbReference type="ARBA" id="ARBA00023014"/>
    </source>
</evidence>
<evidence type="ECO:0000256" key="5">
    <source>
        <dbReference type="ARBA" id="ARBA00023004"/>
    </source>
</evidence>
<evidence type="ECO:0000313" key="8">
    <source>
        <dbReference type="EMBL" id="SHI52144.1"/>
    </source>
</evidence>
<feature type="domain" description="4Fe-4S ferredoxin-type" evidence="7">
    <location>
        <begin position="79"/>
        <end position="107"/>
    </location>
</feature>
<evidence type="ECO:0000256" key="4">
    <source>
        <dbReference type="ARBA" id="ARBA00022982"/>
    </source>
</evidence>
<evidence type="ECO:0000256" key="1">
    <source>
        <dbReference type="ARBA" id="ARBA00022448"/>
    </source>
</evidence>
<keyword evidence="4" id="KW-0249">Electron transport</keyword>
<dbReference type="PROSITE" id="PS00198">
    <property type="entry name" value="4FE4S_FER_1"/>
    <property type="match status" value="1"/>
</dbReference>
<proteinExistence type="predicted"/>
<feature type="domain" description="4Fe-4S ferredoxin-type" evidence="7">
    <location>
        <begin position="6"/>
        <end position="35"/>
    </location>
</feature>
<dbReference type="PROSITE" id="PS51379">
    <property type="entry name" value="4FE4S_FER_2"/>
    <property type="match status" value="2"/>
</dbReference>
<organism evidence="8 9">
    <name type="scientific">Dethiosulfatibacter aminovorans DSM 17477</name>
    <dbReference type="NCBI Taxonomy" id="1121476"/>
    <lineage>
        <taxon>Bacteria</taxon>
        <taxon>Bacillati</taxon>
        <taxon>Bacillota</taxon>
        <taxon>Tissierellia</taxon>
        <taxon>Dethiosulfatibacter</taxon>
    </lineage>
</organism>
<dbReference type="RefSeq" id="WP_073046538.1">
    <property type="nucleotide sequence ID" value="NZ_FQZL01000005.1"/>
</dbReference>
<sequence length="136" mass="14445">MKPGVIKVRVNPDLCQGCRACESVCSVFHLGAVDPAATGIKIKEKKIGHFNQTVCQQCEDMVCAERCLADAISRDAFTGAVTISDACIGCGKCAEDCPVNAISMIEVEGRSMAFKCDLCGGVPECVKICPRQALGW</sequence>
<dbReference type="SUPFAM" id="SSF54862">
    <property type="entry name" value="4Fe-4S ferredoxins"/>
    <property type="match status" value="1"/>
</dbReference>
<dbReference type="PANTHER" id="PTHR42859">
    <property type="entry name" value="OXIDOREDUCTASE"/>
    <property type="match status" value="1"/>
</dbReference>
<keyword evidence="5" id="KW-0408">Iron</keyword>
<reference evidence="8 9" key="1">
    <citation type="submission" date="2016-11" db="EMBL/GenBank/DDBJ databases">
        <authorList>
            <person name="Jaros S."/>
            <person name="Januszkiewicz K."/>
            <person name="Wedrychowicz H."/>
        </authorList>
    </citation>
    <scope>NUCLEOTIDE SEQUENCE [LARGE SCALE GENOMIC DNA]</scope>
    <source>
        <strain evidence="8 9">DSM 17477</strain>
    </source>
</reference>
<protein>
    <submittedName>
        <fullName evidence="8">Carbon-monoxide dehydrogenase iron sulfur subunit</fullName>
    </submittedName>
</protein>
<dbReference type="AlphaFoldDB" id="A0A1M6BUC1"/>
<accession>A0A1M6BUC1</accession>
<evidence type="ECO:0000313" key="9">
    <source>
        <dbReference type="Proteomes" id="UP000184052"/>
    </source>
</evidence>
<dbReference type="Pfam" id="PF12838">
    <property type="entry name" value="Fer4_7"/>
    <property type="match status" value="1"/>
</dbReference>
<dbReference type="CDD" id="cd10550">
    <property type="entry name" value="DMSOR_beta_like"/>
    <property type="match status" value="1"/>
</dbReference>
<keyword evidence="2" id="KW-0004">4Fe-4S</keyword>
<dbReference type="GO" id="GO:0051539">
    <property type="term" value="F:4 iron, 4 sulfur cluster binding"/>
    <property type="evidence" value="ECO:0007669"/>
    <property type="project" value="UniProtKB-KW"/>
</dbReference>
<dbReference type="PANTHER" id="PTHR42859:SF10">
    <property type="entry name" value="DIMETHYLSULFOXIDE REDUCTASE CHAIN B"/>
    <property type="match status" value="1"/>
</dbReference>
<gene>
    <name evidence="8" type="ORF">SAMN02745751_00470</name>
</gene>
<dbReference type="GO" id="GO:0046872">
    <property type="term" value="F:metal ion binding"/>
    <property type="evidence" value="ECO:0007669"/>
    <property type="project" value="UniProtKB-KW"/>
</dbReference>
<keyword evidence="1" id="KW-0813">Transport</keyword>
<dbReference type="InterPro" id="IPR017900">
    <property type="entry name" value="4Fe4S_Fe_S_CS"/>
</dbReference>
<dbReference type="EMBL" id="FQZL01000005">
    <property type="protein sequence ID" value="SHI52144.1"/>
    <property type="molecule type" value="Genomic_DNA"/>
</dbReference>
<dbReference type="InterPro" id="IPR050294">
    <property type="entry name" value="RnfB_subfamily"/>
</dbReference>
<keyword evidence="9" id="KW-1185">Reference proteome</keyword>
<dbReference type="InterPro" id="IPR017896">
    <property type="entry name" value="4Fe4S_Fe-S-bd"/>
</dbReference>
<evidence type="ECO:0000259" key="7">
    <source>
        <dbReference type="PROSITE" id="PS51379"/>
    </source>
</evidence>
<dbReference type="Gene3D" id="3.30.70.20">
    <property type="match status" value="2"/>
</dbReference>
<dbReference type="STRING" id="1121476.SAMN02745751_00470"/>
<name>A0A1M6BUC1_9FIRM</name>